<organism evidence="2">
    <name type="scientific">Pyrodinium bahamense</name>
    <dbReference type="NCBI Taxonomy" id="73915"/>
    <lineage>
        <taxon>Eukaryota</taxon>
        <taxon>Sar</taxon>
        <taxon>Alveolata</taxon>
        <taxon>Dinophyceae</taxon>
        <taxon>Gonyaulacales</taxon>
        <taxon>Pyrocystaceae</taxon>
        <taxon>Pyrodinium</taxon>
    </lineage>
</organism>
<feature type="compositionally biased region" description="Basic and acidic residues" evidence="1">
    <location>
        <begin position="183"/>
        <end position="192"/>
    </location>
</feature>
<dbReference type="EMBL" id="HBEG01028281">
    <property type="protein sequence ID" value="CAD8365057.1"/>
    <property type="molecule type" value="Transcribed_RNA"/>
</dbReference>
<evidence type="ECO:0000256" key="1">
    <source>
        <dbReference type="SAM" id="MobiDB-lite"/>
    </source>
</evidence>
<reference evidence="2" key="1">
    <citation type="submission" date="2021-01" db="EMBL/GenBank/DDBJ databases">
        <authorList>
            <person name="Corre E."/>
            <person name="Pelletier E."/>
            <person name="Niang G."/>
            <person name="Scheremetjew M."/>
            <person name="Finn R."/>
            <person name="Kale V."/>
            <person name="Holt S."/>
            <person name="Cochrane G."/>
            <person name="Meng A."/>
            <person name="Brown T."/>
            <person name="Cohen L."/>
        </authorList>
    </citation>
    <scope>NUCLEOTIDE SEQUENCE</scope>
    <source>
        <strain evidence="2">Pbaha01</strain>
    </source>
</reference>
<feature type="region of interest" description="Disordered" evidence="1">
    <location>
        <begin position="1"/>
        <end position="239"/>
    </location>
</feature>
<feature type="compositionally biased region" description="Polar residues" evidence="1">
    <location>
        <begin position="126"/>
        <end position="142"/>
    </location>
</feature>
<dbReference type="AlphaFoldDB" id="A0A7S0FJB4"/>
<proteinExistence type="predicted"/>
<feature type="compositionally biased region" description="Basic and acidic residues" evidence="1">
    <location>
        <begin position="220"/>
        <end position="239"/>
    </location>
</feature>
<gene>
    <name evidence="2" type="ORF">PBAH0796_LOCUS17184</name>
</gene>
<feature type="compositionally biased region" description="Polar residues" evidence="1">
    <location>
        <begin position="1"/>
        <end position="16"/>
    </location>
</feature>
<sequence length="366" mass="39514">MNSTGSTTDAATSLGSSAPPGPQRGVGGLKWSEVRERVQHSDGSVRTSPPFKNGAGSAVSPPRPRRATSATSARPLGLSRFEPSSKATSTAAASSSREGTSRGGSSGKSSRSSSRDAMARDGDISSRCSSGGWDTSTNSSELSRPRTPPDVAPSPSGCKELLMPDPIRSMPMLPPALFDDDQEGKSQVRTSEDGAATIASQQDPGPMSEDAHLAAILECKPGKRDPFGRDNPQRREVRGEWSAEPLAKFLQGIVSQIDANLQNHCVPTSEKLDMFVSRLVANTHRQMKHAPKKIRKLLQDLFAKRFQKIWNFVRNEKVRSISPEELKAALIGLIESLTSDFEVNPEVLREVVQPRPRRTSGGFKCR</sequence>
<feature type="compositionally biased region" description="Low complexity" evidence="1">
    <location>
        <begin position="84"/>
        <end position="98"/>
    </location>
</feature>
<protein>
    <submittedName>
        <fullName evidence="2">Uncharacterized protein</fullName>
    </submittedName>
</protein>
<feature type="compositionally biased region" description="Basic and acidic residues" evidence="1">
    <location>
        <begin position="113"/>
        <end position="124"/>
    </location>
</feature>
<accession>A0A7S0FJB4</accession>
<evidence type="ECO:0000313" key="2">
    <source>
        <dbReference type="EMBL" id="CAD8365057.1"/>
    </source>
</evidence>
<name>A0A7S0FJB4_9DINO</name>